<keyword evidence="2" id="KW-0812">Transmembrane</keyword>
<reference evidence="3 4" key="1">
    <citation type="submission" date="2012-09" db="EMBL/GenBank/DDBJ databases">
        <title>Genome Sequence of alkane-degrading Bacterium Alcanivorax sp. 6-D-6.</title>
        <authorList>
            <person name="Lai Q."/>
            <person name="Shao Z."/>
        </authorList>
    </citation>
    <scope>NUCLEOTIDE SEQUENCE [LARGE SCALE GENOMIC DNA]</scope>
    <source>
        <strain evidence="3 4">6-D-6</strain>
    </source>
</reference>
<dbReference type="Proteomes" id="UP000771797">
    <property type="component" value="Unassembled WGS sequence"/>
</dbReference>
<feature type="compositionally biased region" description="Low complexity" evidence="1">
    <location>
        <begin position="141"/>
        <end position="151"/>
    </location>
</feature>
<feature type="region of interest" description="Disordered" evidence="1">
    <location>
        <begin position="141"/>
        <end position="210"/>
    </location>
</feature>
<evidence type="ECO:0000256" key="2">
    <source>
        <dbReference type="SAM" id="Phobius"/>
    </source>
</evidence>
<feature type="compositionally biased region" description="Acidic residues" evidence="1">
    <location>
        <begin position="152"/>
        <end position="182"/>
    </location>
</feature>
<protein>
    <recommendedName>
        <fullName evidence="5">DUF748 domain-containing protein</fullName>
    </recommendedName>
</protein>
<keyword evidence="2" id="KW-1133">Transmembrane helix</keyword>
<gene>
    <name evidence="3" type="ORF">A6D6_01217</name>
</gene>
<dbReference type="PANTHER" id="PTHR30441">
    <property type="entry name" value="DUF748 DOMAIN-CONTAINING PROTEIN"/>
    <property type="match status" value="1"/>
</dbReference>
<evidence type="ECO:0000256" key="1">
    <source>
        <dbReference type="SAM" id="MobiDB-lite"/>
    </source>
</evidence>
<feature type="transmembrane region" description="Helical" evidence="2">
    <location>
        <begin position="18"/>
        <end position="40"/>
    </location>
</feature>
<accession>A0ABQ6YBC8</accession>
<keyword evidence="2" id="KW-0472">Membrane</keyword>
<dbReference type="PANTHER" id="PTHR30441:SF8">
    <property type="entry name" value="DUF748 DOMAIN-CONTAINING PROTEIN"/>
    <property type="match status" value="1"/>
</dbReference>
<sequence length="1012" mass="108975">MDTPLQWWRRQGWGRRTVVICLFLYVLYLVVVGLILPGWLRGKAEQELSSLLGRTVTVEKVSLNPFVLSATVEGFDIADDRTETLLGFQRLFVNAQFWSSLFHWRPWVREISLDGLDAGLWRGQGGELSIDDILARLSQPAAGTDDAGADGADTDSPDTDSPDTDSPDTVATDEPEPPEQEQPEQQQEPLVAETTPASETEAASQQESQVPALTVDVLQLTAGRVRFIDATGEEPVTLTLPVEFKVEDLTTRAPEQEDNRYALNIEGPDGGTLEWSGRFNLQPLSTDGRLSMAQVDLVSFAQLLRSQFDFRIPSGHLALSADYRFSAEQGQGLTVRNGTLELDNLVIRRAGQEDANLTLPRIAVNGVSLDTVSREVTVPEVRISEAVVNAELDQEGLDLATLFLPRNPAEEEQENAEDSAVEPWRVALQTLVLEQAQLTLLDKTVSPATPVAFTNTNLTVTDVTVGDQISWHWQGDAVLAESGRLNHSGEGSLSPLNISAAIKADAVPLPTFAPWVKQAVPITIRRGQASADLKVDVAGEEPVVTVSGGAGLNNLDLLEGNGQSFAKLASLQASGVSVNTAEHRATVANIDVSGLDLINRVDAQGRDLVSRLNTGGGGGDAGGPAWRVGLKQVRVKNSKLAHNDASLSKPFAISLEQWNSTVRNFDTGGGRAAITLNGKVNGNAPLKAEGSVSPDPLFLDLKMDFQSYGMEGLTPYTGRFLGYAVRRGLLSVNSTLKIENNQLRSRSTVAADRFFLGDRIQSDEAVNAPVRLGLSVLRDSSGMINLPLNVSGDMNDPSFSVTGLIFTVIKNVLVKAATAPFSLLSSLAGGKDLEQIAFPAGDALPGAETRQNLATLNDVLSKRPGLSVVLSGQTNDEDRAAFARQALGEQLSEGMFRGDWPGEQAALADHRWGKRIVKEFEKRFDADSAELGVEGRDDAADARRARLAWERLVEAAAKDVSAQTLRTLATQRAENARNELVEQHGLDAGRVRLGDPAMDGKLAGIQLGLGND</sequence>
<dbReference type="RefSeq" id="WP_159660221.1">
    <property type="nucleotide sequence ID" value="NZ_AQPF01000006.1"/>
</dbReference>
<dbReference type="InterPro" id="IPR052894">
    <property type="entry name" value="AsmA-related"/>
</dbReference>
<name>A0ABQ6YBC8_9GAMM</name>
<dbReference type="Pfam" id="PF05359">
    <property type="entry name" value="DUF748"/>
    <property type="match status" value="2"/>
</dbReference>
<keyword evidence="4" id="KW-1185">Reference proteome</keyword>
<evidence type="ECO:0000313" key="3">
    <source>
        <dbReference type="EMBL" id="KAF0806853.1"/>
    </source>
</evidence>
<feature type="compositionally biased region" description="Low complexity" evidence="1">
    <location>
        <begin position="183"/>
        <end position="204"/>
    </location>
</feature>
<organism evidence="3 4">
    <name type="scientific">Alcanivorax xiamenensis</name>
    <dbReference type="NCBI Taxonomy" id="1177156"/>
    <lineage>
        <taxon>Bacteria</taxon>
        <taxon>Pseudomonadati</taxon>
        <taxon>Pseudomonadota</taxon>
        <taxon>Gammaproteobacteria</taxon>
        <taxon>Oceanospirillales</taxon>
        <taxon>Alcanivoracaceae</taxon>
        <taxon>Alcanivorax</taxon>
    </lineage>
</organism>
<evidence type="ECO:0008006" key="5">
    <source>
        <dbReference type="Google" id="ProtNLM"/>
    </source>
</evidence>
<comment type="caution">
    <text evidence="3">The sequence shown here is derived from an EMBL/GenBank/DDBJ whole genome shotgun (WGS) entry which is preliminary data.</text>
</comment>
<dbReference type="EMBL" id="AQPF01000006">
    <property type="protein sequence ID" value="KAF0806853.1"/>
    <property type="molecule type" value="Genomic_DNA"/>
</dbReference>
<dbReference type="InterPro" id="IPR008023">
    <property type="entry name" value="DUF748"/>
</dbReference>
<proteinExistence type="predicted"/>
<evidence type="ECO:0000313" key="4">
    <source>
        <dbReference type="Proteomes" id="UP000771797"/>
    </source>
</evidence>